<evidence type="ECO:0000256" key="2">
    <source>
        <dbReference type="ARBA" id="ARBA00023157"/>
    </source>
</evidence>
<dbReference type="Proteomes" id="UP001460270">
    <property type="component" value="Unassembled WGS sequence"/>
</dbReference>
<dbReference type="SUPFAM" id="SSF48726">
    <property type="entry name" value="Immunoglobulin"/>
    <property type="match status" value="3"/>
</dbReference>
<keyword evidence="2" id="KW-1015">Disulfide bond</keyword>
<dbReference type="InterPro" id="IPR050488">
    <property type="entry name" value="Ig_Fc_receptor"/>
</dbReference>
<evidence type="ECO:0000313" key="5">
    <source>
        <dbReference type="EMBL" id="KAK7912976.1"/>
    </source>
</evidence>
<dbReference type="SMART" id="SM00409">
    <property type="entry name" value="IG"/>
    <property type="match status" value="5"/>
</dbReference>
<organism evidence="5 6">
    <name type="scientific">Mugilogobius chulae</name>
    <name type="common">yellowstripe goby</name>
    <dbReference type="NCBI Taxonomy" id="88201"/>
    <lineage>
        <taxon>Eukaryota</taxon>
        <taxon>Metazoa</taxon>
        <taxon>Chordata</taxon>
        <taxon>Craniata</taxon>
        <taxon>Vertebrata</taxon>
        <taxon>Euteleostomi</taxon>
        <taxon>Actinopterygii</taxon>
        <taxon>Neopterygii</taxon>
        <taxon>Teleostei</taxon>
        <taxon>Neoteleostei</taxon>
        <taxon>Acanthomorphata</taxon>
        <taxon>Gobiaria</taxon>
        <taxon>Gobiiformes</taxon>
        <taxon>Gobioidei</taxon>
        <taxon>Gobiidae</taxon>
        <taxon>Gobionellinae</taxon>
        <taxon>Mugilogobius</taxon>
    </lineage>
</organism>
<dbReference type="CDD" id="cd00096">
    <property type="entry name" value="Ig"/>
    <property type="match status" value="2"/>
</dbReference>
<keyword evidence="6" id="KW-1185">Reference proteome</keyword>
<dbReference type="GO" id="GO:0009897">
    <property type="term" value="C:external side of plasma membrane"/>
    <property type="evidence" value="ECO:0007669"/>
    <property type="project" value="TreeGrafter"/>
</dbReference>
<keyword evidence="3" id="KW-0812">Transmembrane</keyword>
<feature type="domain" description="Ig-like" evidence="4">
    <location>
        <begin position="486"/>
        <end position="570"/>
    </location>
</feature>
<evidence type="ECO:0000256" key="3">
    <source>
        <dbReference type="SAM" id="Phobius"/>
    </source>
</evidence>
<proteinExistence type="predicted"/>
<protein>
    <recommendedName>
        <fullName evidence="4">Ig-like domain-containing protein</fullName>
    </recommendedName>
</protein>
<dbReference type="InterPro" id="IPR013098">
    <property type="entry name" value="Ig_I-set"/>
</dbReference>
<dbReference type="InterPro" id="IPR013783">
    <property type="entry name" value="Ig-like_fold"/>
</dbReference>
<gene>
    <name evidence="5" type="ORF">WMY93_013187</name>
</gene>
<sequence>MGSPQVWTLLFSCEYLHFNTSPESGLCPLFSLLISGLIAVLCQSTQGVTIEAPSIWASLGDSVIVRCVGTDMDMEKVNLFINNKMVTADASHQIRKTKNTVELRISSVSLSDGGDYACVSNYGGTYAQKTLWVYNQGRSIQLSSSSSIVPAQGIVTLICFAKGFANYRWLRRSSHNSPDFEILEEKTDRLSITRGGGYSCSGVKDMLITNESNAVDISETGLPLQMPSKPRLRDTVTLRCVGPSNKQLYFYKDRVIVKNDTNHQFKRTSETTVELTILSVSQSDEGWYSCGIDETTIYSAQSFFINAERSIKLTTDNILIPVRGTVTLSCQIEAIQKHEWFRRTSAQTSHFEILKEDTKTISVQHGGVYSCRGKEELLLTPESNYVTILETVLNGAVVKPEPDWTQVFVGESLSLRCDVKEKENSQWTYEWKRSGITLSTTTREYTLSNLSKSDSGNYICRETREAYQITLWSQEIRLQVIDKAVPVLSVSPSWLSPGASVSLKCNITAPSAGWRFYWYRAVPLPSGLYSYELLTGLTSGTAHASFSVHDLSSTTGFVCRAARGNPEFFTEYSPPGFIWSADAGSRAAPDVFLTLTTSTMSTVSAWTSPESWLSVRSSEKRSSPVLVIVLIAVFLTLLLLILLLLLWCYRKNKGLCFNKSVMYNSSVTFMNESQVTNQSSSGDHVTGNSTPDEITYSQVEFKHKNVKKNRKQEDEVCVYSNVLRHSAADVDVMYAQVNLHRKGKAKVKSKDQGVDILL</sequence>
<dbReference type="Pfam" id="PF13927">
    <property type="entry name" value="Ig_3"/>
    <property type="match status" value="1"/>
</dbReference>
<keyword evidence="1" id="KW-0732">Signal</keyword>
<dbReference type="Pfam" id="PF07679">
    <property type="entry name" value="I-set"/>
    <property type="match status" value="1"/>
</dbReference>
<evidence type="ECO:0000259" key="4">
    <source>
        <dbReference type="PROSITE" id="PS50835"/>
    </source>
</evidence>
<dbReference type="PROSITE" id="PS50835">
    <property type="entry name" value="IG_LIKE"/>
    <property type="match status" value="2"/>
</dbReference>
<dbReference type="InterPro" id="IPR003598">
    <property type="entry name" value="Ig_sub2"/>
</dbReference>
<evidence type="ECO:0000256" key="1">
    <source>
        <dbReference type="ARBA" id="ARBA00022729"/>
    </source>
</evidence>
<keyword evidence="3" id="KW-1133">Transmembrane helix</keyword>
<dbReference type="InterPro" id="IPR007110">
    <property type="entry name" value="Ig-like_dom"/>
</dbReference>
<comment type="caution">
    <text evidence="5">The sequence shown here is derived from an EMBL/GenBank/DDBJ whole genome shotgun (WGS) entry which is preliminary data.</text>
</comment>
<name>A0AAW0PBP3_9GOBI</name>
<dbReference type="GO" id="GO:0007166">
    <property type="term" value="P:cell surface receptor signaling pathway"/>
    <property type="evidence" value="ECO:0007669"/>
    <property type="project" value="TreeGrafter"/>
</dbReference>
<dbReference type="SMART" id="SM00408">
    <property type="entry name" value="IGc2"/>
    <property type="match status" value="3"/>
</dbReference>
<dbReference type="EMBL" id="JBBPFD010000009">
    <property type="protein sequence ID" value="KAK7912976.1"/>
    <property type="molecule type" value="Genomic_DNA"/>
</dbReference>
<feature type="transmembrane region" description="Helical" evidence="3">
    <location>
        <begin position="625"/>
        <end position="649"/>
    </location>
</feature>
<feature type="domain" description="Ig-like" evidence="4">
    <location>
        <begin position="400"/>
        <end position="470"/>
    </location>
</feature>
<dbReference type="PANTHER" id="PTHR11481:SF64">
    <property type="entry name" value="FC RECEPTOR-LIKE PROTEIN 4"/>
    <property type="match status" value="1"/>
</dbReference>
<keyword evidence="3" id="KW-0472">Membrane</keyword>
<evidence type="ECO:0000313" key="6">
    <source>
        <dbReference type="Proteomes" id="UP001460270"/>
    </source>
</evidence>
<dbReference type="InterPro" id="IPR003599">
    <property type="entry name" value="Ig_sub"/>
</dbReference>
<dbReference type="PANTHER" id="PTHR11481">
    <property type="entry name" value="IMMUNOGLOBULIN FC RECEPTOR"/>
    <property type="match status" value="1"/>
</dbReference>
<dbReference type="AlphaFoldDB" id="A0AAW0PBP3"/>
<dbReference type="GO" id="GO:0006955">
    <property type="term" value="P:immune response"/>
    <property type="evidence" value="ECO:0007669"/>
    <property type="project" value="TreeGrafter"/>
</dbReference>
<accession>A0AAW0PBP3</accession>
<dbReference type="GO" id="GO:0004888">
    <property type="term" value="F:transmembrane signaling receptor activity"/>
    <property type="evidence" value="ECO:0007669"/>
    <property type="project" value="TreeGrafter"/>
</dbReference>
<reference evidence="6" key="1">
    <citation type="submission" date="2024-04" db="EMBL/GenBank/DDBJ databases">
        <title>Salinicola lusitanus LLJ914,a marine bacterium isolated from the Okinawa Trough.</title>
        <authorList>
            <person name="Li J."/>
        </authorList>
    </citation>
    <scope>NUCLEOTIDE SEQUENCE [LARGE SCALE GENOMIC DNA]</scope>
</reference>
<dbReference type="InterPro" id="IPR036179">
    <property type="entry name" value="Ig-like_dom_sf"/>
</dbReference>
<dbReference type="Gene3D" id="2.60.40.10">
    <property type="entry name" value="Immunoglobulins"/>
    <property type="match status" value="4"/>
</dbReference>